<dbReference type="InterPro" id="IPR000182">
    <property type="entry name" value="GNAT_dom"/>
</dbReference>
<keyword evidence="5" id="KW-1185">Reference proteome</keyword>
<dbReference type="RefSeq" id="WP_289725315.1">
    <property type="nucleotide sequence ID" value="NZ_JAUDUY010000004.1"/>
</dbReference>
<evidence type="ECO:0000313" key="4">
    <source>
        <dbReference type="EMBL" id="MDM9631957.1"/>
    </source>
</evidence>
<dbReference type="PANTHER" id="PTHR43877">
    <property type="entry name" value="AMINOALKYLPHOSPHONATE N-ACETYLTRANSFERASE-RELATED-RELATED"/>
    <property type="match status" value="1"/>
</dbReference>
<evidence type="ECO:0000259" key="3">
    <source>
        <dbReference type="PROSITE" id="PS51186"/>
    </source>
</evidence>
<dbReference type="PROSITE" id="PS51186">
    <property type="entry name" value="GNAT"/>
    <property type="match status" value="1"/>
</dbReference>
<evidence type="ECO:0000256" key="1">
    <source>
        <dbReference type="ARBA" id="ARBA00022679"/>
    </source>
</evidence>
<accession>A0ABT7WGB3</accession>
<dbReference type="PANTHER" id="PTHR43877:SF2">
    <property type="entry name" value="AMINOALKYLPHOSPHONATE N-ACETYLTRANSFERASE-RELATED"/>
    <property type="match status" value="1"/>
</dbReference>
<dbReference type="Pfam" id="PF00583">
    <property type="entry name" value="Acetyltransf_1"/>
    <property type="match status" value="1"/>
</dbReference>
<dbReference type="Proteomes" id="UP001174839">
    <property type="component" value="Unassembled WGS sequence"/>
</dbReference>
<dbReference type="InterPro" id="IPR050832">
    <property type="entry name" value="Bact_Acetyltransf"/>
</dbReference>
<proteinExistence type="predicted"/>
<sequence length="166" mass="19064">MIPSKVRIRPILPEDGPLIAEIIRQVLVEFEVPRKGSAFTDTSMEALYTYYQAPRSVYWVLTDGEELWGGGGLSPLENGDHRVCELQKMYFRKEIRGQGWGERILQMALEQASAFGYEVCYLETMRYMMAAQSLYKRFGFQYLETPMGDTGHTVCNVWMSKPLNGE</sequence>
<name>A0ABT7WGB3_9FLAO</name>
<gene>
    <name evidence="4" type="ORF">QU605_10765</name>
</gene>
<keyword evidence="1" id="KW-0808">Transferase</keyword>
<comment type="caution">
    <text evidence="4">The sequence shown here is derived from an EMBL/GenBank/DDBJ whole genome shotgun (WGS) entry which is preliminary data.</text>
</comment>
<keyword evidence="2" id="KW-0012">Acyltransferase</keyword>
<dbReference type="SUPFAM" id="SSF55729">
    <property type="entry name" value="Acyl-CoA N-acyltransferases (Nat)"/>
    <property type="match status" value="1"/>
</dbReference>
<organism evidence="4 5">
    <name type="scientific">Robiginitalea aurantiaca</name>
    <dbReference type="NCBI Taxonomy" id="3056915"/>
    <lineage>
        <taxon>Bacteria</taxon>
        <taxon>Pseudomonadati</taxon>
        <taxon>Bacteroidota</taxon>
        <taxon>Flavobacteriia</taxon>
        <taxon>Flavobacteriales</taxon>
        <taxon>Flavobacteriaceae</taxon>
        <taxon>Robiginitalea</taxon>
    </lineage>
</organism>
<reference evidence="4" key="1">
    <citation type="submission" date="2023-06" db="EMBL/GenBank/DDBJ databases">
        <title>Robiginitalea aurantiacus sp. nov. and Algoriphagus sediminis sp. nov., isolated from coastal sediment.</title>
        <authorList>
            <person name="Zhou Z.Y."/>
            <person name="An J."/>
            <person name="Jia Y.W."/>
            <person name="Du Z.J."/>
        </authorList>
    </citation>
    <scope>NUCLEOTIDE SEQUENCE</scope>
    <source>
        <strain evidence="4">M39</strain>
    </source>
</reference>
<dbReference type="CDD" id="cd04301">
    <property type="entry name" value="NAT_SF"/>
    <property type="match status" value="1"/>
</dbReference>
<protein>
    <submittedName>
        <fullName evidence="4">GNAT family N-acetyltransferase</fullName>
    </submittedName>
</protein>
<dbReference type="Gene3D" id="3.40.630.30">
    <property type="match status" value="1"/>
</dbReference>
<dbReference type="InterPro" id="IPR016181">
    <property type="entry name" value="Acyl_CoA_acyltransferase"/>
</dbReference>
<evidence type="ECO:0000313" key="5">
    <source>
        <dbReference type="Proteomes" id="UP001174839"/>
    </source>
</evidence>
<dbReference type="EMBL" id="JAUDUY010000004">
    <property type="protein sequence ID" value="MDM9631957.1"/>
    <property type="molecule type" value="Genomic_DNA"/>
</dbReference>
<evidence type="ECO:0000256" key="2">
    <source>
        <dbReference type="ARBA" id="ARBA00023315"/>
    </source>
</evidence>
<feature type="domain" description="N-acetyltransferase" evidence="3">
    <location>
        <begin position="6"/>
        <end position="164"/>
    </location>
</feature>